<comment type="caution">
    <text evidence="6">The sequence shown here is derived from an EMBL/GenBank/DDBJ whole genome shotgun (WGS) entry which is preliminary data.</text>
</comment>
<evidence type="ECO:0000256" key="2">
    <source>
        <dbReference type="ARBA" id="ARBA00022603"/>
    </source>
</evidence>
<dbReference type="PATRIC" id="fig|562.7396.peg.790"/>
<evidence type="ECO:0000259" key="5">
    <source>
        <dbReference type="Pfam" id="PF01555"/>
    </source>
</evidence>
<dbReference type="PANTHER" id="PTHR13370:SF3">
    <property type="entry name" value="TRNA (GUANINE(10)-N2)-METHYLTRANSFERASE HOMOLOG"/>
    <property type="match status" value="1"/>
</dbReference>
<sequence length="246" mass="27207">MQKQIIGNATLYCGDVLDVLPALSERFDAVITDPPYSSGGTHKSDRSIAPSDKYVGHTRYAEFTGDNRDQRSWAFWCSMWISHALHRLNPGGYFMVFSDWRQLPALTDAFQAGGVLWRGLVVWDKTQASRAPHTGYFRHQAEYVVWGSNGKLDKCPHGGPFPGVITQRVVPSEKLHMTAKPVQLMAELVKPLAPDAHVLDPFMGSGTTAIPVLARGGRFTGIEMTNQYFDIACARIEKAQAEAAQV</sequence>
<dbReference type="AlphaFoldDB" id="A0A0B1K2W0"/>
<feature type="domain" description="DNA methylase N-4/N-6" evidence="5">
    <location>
        <begin position="174"/>
        <end position="232"/>
    </location>
</feature>
<dbReference type="InterPro" id="IPR001091">
    <property type="entry name" value="RM_Methyltransferase"/>
</dbReference>
<protein>
    <recommendedName>
        <fullName evidence="4">Methyltransferase</fullName>
        <ecNumber evidence="4">2.1.1.-</ecNumber>
    </recommendedName>
</protein>
<dbReference type="EC" id="2.1.1.-" evidence="4"/>
<dbReference type="Proteomes" id="UP000037564">
    <property type="component" value="Unassembled WGS sequence"/>
</dbReference>
<accession>A0A0B1K2W0</accession>
<proteinExistence type="inferred from homology"/>
<dbReference type="GO" id="GO:0032259">
    <property type="term" value="P:methylation"/>
    <property type="evidence" value="ECO:0007669"/>
    <property type="project" value="UniProtKB-KW"/>
</dbReference>
<dbReference type="REBASE" id="349231">
    <property type="entry name" value="M.EcoRM9088ORF11985P"/>
</dbReference>
<feature type="domain" description="DNA methylase N-4/N-6" evidence="5">
    <location>
        <begin position="28"/>
        <end position="151"/>
    </location>
</feature>
<dbReference type="SUPFAM" id="SSF53335">
    <property type="entry name" value="S-adenosyl-L-methionine-dependent methyltransferases"/>
    <property type="match status" value="1"/>
</dbReference>
<comment type="similarity">
    <text evidence="1 4">Belongs to the N(4)/N(6)-methyltransferase family.</text>
</comment>
<evidence type="ECO:0000256" key="3">
    <source>
        <dbReference type="ARBA" id="ARBA00022679"/>
    </source>
</evidence>
<evidence type="ECO:0000313" key="7">
    <source>
        <dbReference type="Proteomes" id="UP000037564"/>
    </source>
</evidence>
<evidence type="ECO:0000313" key="6">
    <source>
        <dbReference type="EMBL" id="KNF71127.1"/>
    </source>
</evidence>
<name>A0A0B1K2W0_ECOLX</name>
<gene>
    <name evidence="6" type="ORF">WR15_04920</name>
</gene>
<dbReference type="GO" id="GO:0005737">
    <property type="term" value="C:cytoplasm"/>
    <property type="evidence" value="ECO:0007669"/>
    <property type="project" value="TreeGrafter"/>
</dbReference>
<dbReference type="Gene3D" id="3.40.50.150">
    <property type="entry name" value="Vaccinia Virus protein VP39"/>
    <property type="match status" value="1"/>
</dbReference>
<dbReference type="Pfam" id="PF01555">
    <property type="entry name" value="N6_N4_Mtase"/>
    <property type="match status" value="2"/>
</dbReference>
<evidence type="ECO:0000256" key="1">
    <source>
        <dbReference type="ARBA" id="ARBA00006594"/>
    </source>
</evidence>
<evidence type="ECO:0000256" key="4">
    <source>
        <dbReference type="RuleBase" id="RU362026"/>
    </source>
</evidence>
<dbReference type="GO" id="GO:0009007">
    <property type="term" value="F:site-specific DNA-methyltransferase (adenine-specific) activity"/>
    <property type="evidence" value="ECO:0007669"/>
    <property type="project" value="TreeGrafter"/>
</dbReference>
<keyword evidence="3" id="KW-0808">Transferase</keyword>
<dbReference type="GO" id="GO:0008170">
    <property type="term" value="F:N-methyltransferase activity"/>
    <property type="evidence" value="ECO:0007669"/>
    <property type="project" value="InterPro"/>
</dbReference>
<dbReference type="PANTHER" id="PTHR13370">
    <property type="entry name" value="RNA METHYLASE-RELATED"/>
    <property type="match status" value="1"/>
</dbReference>
<dbReference type="RefSeq" id="WP_042966124.1">
    <property type="nucleotide sequence ID" value="NZ_BGEG01000046.1"/>
</dbReference>
<keyword evidence="2 6" id="KW-0489">Methyltransferase</keyword>
<reference evidence="6 7" key="1">
    <citation type="submission" date="2015-07" db="EMBL/GenBank/DDBJ databases">
        <title>Genome sequences of 64 non-O157:H7 Shiga toxin-producing Escherichia coli strains.</title>
        <authorList>
            <person name="Gonzalez-Escalona N."/>
            <person name="Toro M."/>
            <person name="Timme R."/>
            <person name="Payne J."/>
        </authorList>
    </citation>
    <scope>NUCLEOTIDE SEQUENCE [LARGE SCALE GENOMIC DNA]</scope>
    <source>
        <strain evidence="6 7">CFSAN026843</strain>
    </source>
</reference>
<organism evidence="6 7">
    <name type="scientific">Escherichia coli</name>
    <dbReference type="NCBI Taxonomy" id="562"/>
    <lineage>
        <taxon>Bacteria</taxon>
        <taxon>Pseudomonadati</taxon>
        <taxon>Pseudomonadota</taxon>
        <taxon>Gammaproteobacteria</taxon>
        <taxon>Enterobacterales</taxon>
        <taxon>Enterobacteriaceae</taxon>
        <taxon>Escherichia</taxon>
    </lineage>
</organism>
<dbReference type="InterPro" id="IPR029063">
    <property type="entry name" value="SAM-dependent_MTases_sf"/>
</dbReference>
<dbReference type="InterPro" id="IPR002052">
    <property type="entry name" value="DNA_methylase_N6_adenine_CS"/>
</dbReference>
<dbReference type="PROSITE" id="PS00092">
    <property type="entry name" value="N6_MTASE"/>
    <property type="match status" value="1"/>
</dbReference>
<dbReference type="InterPro" id="IPR002941">
    <property type="entry name" value="DNA_methylase_N4/N6"/>
</dbReference>
<dbReference type="GO" id="GO:0003677">
    <property type="term" value="F:DNA binding"/>
    <property type="evidence" value="ECO:0007669"/>
    <property type="project" value="InterPro"/>
</dbReference>
<dbReference type="EMBL" id="LGZN01000014">
    <property type="protein sequence ID" value="KNF71127.1"/>
    <property type="molecule type" value="Genomic_DNA"/>
</dbReference>
<dbReference type="PRINTS" id="PR00508">
    <property type="entry name" value="S21N4MTFRASE"/>
</dbReference>